<feature type="region of interest" description="Disordered" evidence="1">
    <location>
        <begin position="22"/>
        <end position="155"/>
    </location>
</feature>
<evidence type="ECO:0000313" key="2">
    <source>
        <dbReference type="EMBL" id="KAF9501915.1"/>
    </source>
</evidence>
<feature type="compositionally biased region" description="Basic residues" evidence="1">
    <location>
        <begin position="112"/>
        <end position="122"/>
    </location>
</feature>
<dbReference type="AlphaFoldDB" id="A0A9P6AB66"/>
<dbReference type="Proteomes" id="UP000807025">
    <property type="component" value="Unassembled WGS sequence"/>
</dbReference>
<dbReference type="EMBL" id="MU154522">
    <property type="protein sequence ID" value="KAF9501915.1"/>
    <property type="molecule type" value="Genomic_DNA"/>
</dbReference>
<proteinExistence type="predicted"/>
<organism evidence="2 3">
    <name type="scientific">Pleurotus eryngii</name>
    <name type="common">Boletus of the steppes</name>
    <dbReference type="NCBI Taxonomy" id="5323"/>
    <lineage>
        <taxon>Eukaryota</taxon>
        <taxon>Fungi</taxon>
        <taxon>Dikarya</taxon>
        <taxon>Basidiomycota</taxon>
        <taxon>Agaricomycotina</taxon>
        <taxon>Agaricomycetes</taxon>
        <taxon>Agaricomycetidae</taxon>
        <taxon>Agaricales</taxon>
        <taxon>Pleurotineae</taxon>
        <taxon>Pleurotaceae</taxon>
        <taxon>Pleurotus</taxon>
    </lineage>
</organism>
<gene>
    <name evidence="2" type="ORF">BDN71DRAFT_1500919</name>
</gene>
<accession>A0A9P6AB66</accession>
<dbReference type="OrthoDB" id="2976199at2759"/>
<evidence type="ECO:0000256" key="1">
    <source>
        <dbReference type="SAM" id="MobiDB-lite"/>
    </source>
</evidence>
<feature type="region of interest" description="Disordered" evidence="1">
    <location>
        <begin position="195"/>
        <end position="299"/>
    </location>
</feature>
<comment type="caution">
    <text evidence="2">The sequence shown here is derived from an EMBL/GenBank/DDBJ whole genome shotgun (WGS) entry which is preliminary data.</text>
</comment>
<feature type="compositionally biased region" description="Basic residues" evidence="1">
    <location>
        <begin position="130"/>
        <end position="144"/>
    </location>
</feature>
<name>A0A9P6AB66_PLEER</name>
<sequence length="299" mass="32743">MTEYDYSPDAYRRQMETQARIAKWVDSTTRSPPQRQSPRDLAPPPPELDDLTPGHSISQYHPSPPPGAQYAFGGGPPPYPNGNARHMYAQQPVPLGLPGPTPYAAVYPPAPRHQHQHHRHRDSRSSSSSHRSHSHPRRSRHRSKSPSTTAYIISPPLPGPTPYAYAASPPITPGIPGVPPPPFVVQVPRGKKVQLVSSPPISPPPYQNGFLQPFPPQQPYPLPPQPYSAGIPSQPYSGALPQQPYSAGINPGYFPPPPPFQAQGQRQEPTFLPMSAAPQFVQRPGAPGVGYPSEWRRSF</sequence>
<feature type="compositionally biased region" description="Pro residues" evidence="1">
    <location>
        <begin position="213"/>
        <end position="226"/>
    </location>
</feature>
<protein>
    <submittedName>
        <fullName evidence="2">Uncharacterized protein</fullName>
    </submittedName>
</protein>
<evidence type="ECO:0000313" key="3">
    <source>
        <dbReference type="Proteomes" id="UP000807025"/>
    </source>
</evidence>
<reference evidence="2" key="1">
    <citation type="submission" date="2020-11" db="EMBL/GenBank/DDBJ databases">
        <authorList>
            <consortium name="DOE Joint Genome Institute"/>
            <person name="Ahrendt S."/>
            <person name="Riley R."/>
            <person name="Andreopoulos W."/>
            <person name="Labutti K."/>
            <person name="Pangilinan J."/>
            <person name="Ruiz-Duenas F.J."/>
            <person name="Barrasa J.M."/>
            <person name="Sanchez-Garcia M."/>
            <person name="Camarero S."/>
            <person name="Miyauchi S."/>
            <person name="Serrano A."/>
            <person name="Linde D."/>
            <person name="Babiker R."/>
            <person name="Drula E."/>
            <person name="Ayuso-Fernandez I."/>
            <person name="Pacheco R."/>
            <person name="Padilla G."/>
            <person name="Ferreira P."/>
            <person name="Barriuso J."/>
            <person name="Kellner H."/>
            <person name="Castanera R."/>
            <person name="Alfaro M."/>
            <person name="Ramirez L."/>
            <person name="Pisabarro A.G."/>
            <person name="Kuo A."/>
            <person name="Tritt A."/>
            <person name="Lipzen A."/>
            <person name="He G."/>
            <person name="Yan M."/>
            <person name="Ng V."/>
            <person name="Cullen D."/>
            <person name="Martin F."/>
            <person name="Rosso M.-N."/>
            <person name="Henrissat B."/>
            <person name="Hibbett D."/>
            <person name="Martinez A.T."/>
            <person name="Grigoriev I.V."/>
        </authorList>
    </citation>
    <scope>NUCLEOTIDE SEQUENCE</scope>
    <source>
        <strain evidence="2">ATCC 90797</strain>
    </source>
</reference>
<keyword evidence="3" id="KW-1185">Reference proteome</keyword>
<feature type="compositionally biased region" description="Polar residues" evidence="1">
    <location>
        <begin position="26"/>
        <end position="36"/>
    </location>
</feature>